<name>A0A1G5Q291_9GAMM</name>
<dbReference type="InterPro" id="IPR052052">
    <property type="entry name" value="Polysaccharide_Lyase_9"/>
</dbReference>
<keyword evidence="2" id="KW-0964">Secreted</keyword>
<dbReference type="InterPro" id="IPR006626">
    <property type="entry name" value="PbH1"/>
</dbReference>
<evidence type="ECO:0000313" key="6">
    <source>
        <dbReference type="EMBL" id="SCZ55933.1"/>
    </source>
</evidence>
<proteinExistence type="predicted"/>
<dbReference type="GO" id="GO:0005576">
    <property type="term" value="C:extracellular region"/>
    <property type="evidence" value="ECO:0007669"/>
    <property type="project" value="UniProtKB-SubCell"/>
</dbReference>
<dbReference type="Pfam" id="PF13229">
    <property type="entry name" value="Beta_helix"/>
    <property type="match status" value="1"/>
</dbReference>
<evidence type="ECO:0000259" key="5">
    <source>
        <dbReference type="Pfam" id="PF13229"/>
    </source>
</evidence>
<keyword evidence="7" id="KW-1185">Reference proteome</keyword>
<reference evidence="6 7" key="1">
    <citation type="submission" date="2016-10" db="EMBL/GenBank/DDBJ databases">
        <authorList>
            <person name="de Groot N.N."/>
        </authorList>
    </citation>
    <scope>NUCLEOTIDE SEQUENCE [LARGE SCALE GENOMIC DNA]</scope>
    <source>
        <strain evidence="6 7">HLD2</strain>
    </source>
</reference>
<evidence type="ECO:0000256" key="1">
    <source>
        <dbReference type="ARBA" id="ARBA00004613"/>
    </source>
</evidence>
<dbReference type="Gene3D" id="2.160.20.10">
    <property type="entry name" value="Single-stranded right-handed beta-helix, Pectin lyase-like"/>
    <property type="match status" value="1"/>
</dbReference>
<accession>A0A1G5Q291</accession>
<evidence type="ECO:0000313" key="7">
    <source>
        <dbReference type="Proteomes" id="UP000199648"/>
    </source>
</evidence>
<dbReference type="EMBL" id="FMWD01000003">
    <property type="protein sequence ID" value="SCZ55933.1"/>
    <property type="molecule type" value="Genomic_DNA"/>
</dbReference>
<dbReference type="Proteomes" id="UP000199648">
    <property type="component" value="Unassembled WGS sequence"/>
</dbReference>
<keyword evidence="3 4" id="KW-0732">Signal</keyword>
<feature type="domain" description="Right handed beta helix" evidence="5">
    <location>
        <begin position="123"/>
        <end position="264"/>
    </location>
</feature>
<organism evidence="6 7">
    <name type="scientific">Thiohalomonas denitrificans</name>
    <dbReference type="NCBI Taxonomy" id="415747"/>
    <lineage>
        <taxon>Bacteria</taxon>
        <taxon>Pseudomonadati</taxon>
        <taxon>Pseudomonadota</taxon>
        <taxon>Gammaproteobacteria</taxon>
        <taxon>Thiohalomonadales</taxon>
        <taxon>Thiohalomonadaceae</taxon>
        <taxon>Thiohalomonas</taxon>
    </lineage>
</organism>
<comment type="subcellular location">
    <subcellularLocation>
        <location evidence="1">Secreted</location>
    </subcellularLocation>
</comment>
<evidence type="ECO:0000256" key="4">
    <source>
        <dbReference type="SAM" id="SignalP"/>
    </source>
</evidence>
<dbReference type="SUPFAM" id="SSF51126">
    <property type="entry name" value="Pectin lyase-like"/>
    <property type="match status" value="1"/>
</dbReference>
<evidence type="ECO:0000256" key="3">
    <source>
        <dbReference type="ARBA" id="ARBA00022729"/>
    </source>
</evidence>
<feature type="chain" id="PRO_5011585386" evidence="4">
    <location>
        <begin position="28"/>
        <end position="453"/>
    </location>
</feature>
<dbReference type="InterPro" id="IPR012334">
    <property type="entry name" value="Pectin_lyas_fold"/>
</dbReference>
<dbReference type="InterPro" id="IPR011050">
    <property type="entry name" value="Pectin_lyase_fold/virulence"/>
</dbReference>
<dbReference type="OrthoDB" id="9763537at2"/>
<feature type="signal peptide" evidence="4">
    <location>
        <begin position="1"/>
        <end position="27"/>
    </location>
</feature>
<dbReference type="GO" id="GO:0016837">
    <property type="term" value="F:carbon-oxygen lyase activity, acting on polysaccharides"/>
    <property type="evidence" value="ECO:0007669"/>
    <property type="project" value="TreeGrafter"/>
</dbReference>
<dbReference type="STRING" id="415747.SAMN03097708_01230"/>
<gene>
    <name evidence="6" type="ORF">SAMN03097708_01230</name>
</gene>
<dbReference type="PANTHER" id="PTHR40088">
    <property type="entry name" value="PECTATE LYASE (EUROFUNG)"/>
    <property type="match status" value="1"/>
</dbReference>
<dbReference type="SMART" id="SM00710">
    <property type="entry name" value="PbH1"/>
    <property type="match status" value="6"/>
</dbReference>
<dbReference type="InterPro" id="IPR039448">
    <property type="entry name" value="Beta_helix"/>
</dbReference>
<dbReference type="AlphaFoldDB" id="A0A1G5Q291"/>
<protein>
    <submittedName>
        <fullName evidence="6">Right handed beta helix region</fullName>
    </submittedName>
</protein>
<evidence type="ECO:0000256" key="2">
    <source>
        <dbReference type="ARBA" id="ARBA00022525"/>
    </source>
</evidence>
<dbReference type="PANTHER" id="PTHR40088:SF2">
    <property type="entry name" value="SECRETED SUGAR HYDROLASE"/>
    <property type="match status" value="1"/>
</dbReference>
<sequence length="453" mass="48895">MKYVPLSRHFIVPFVTLLLLMTAPQVALSVSGDTFYVDAGDPSSSDSNDGSESRPWKTIQKAASTLTAGETVLVKAGTYTELYSGYPNTGITGLKLQNSGTADAPITFKAYPGDHVVIDQQHQGTGFYILQRNHIVIDGFEIKNARSGGVYTTDSPEGIVVKNNHIHHIDGSTGGNVGGVKFDDCGYCTVDGNRIHDIFVGGTAYNQNVAGVHSFDMHHTTISNNEFSNIYRGVYHKRSSGQKGVTIRNNTFRNLYNTGVIYSVAGTGDAGHKDQEVYENIFDNVPTGVKSTVWETSTVNDGLSIYNNVFNTKTAISLAGHQGVEIWNNIFLSSGEQIVTIYHSNGWDNRIDYSDHNLYDNALSNILERYGNEHTFGSLEAWHDAANTSWVAGSPGANSLVDSSDCVNPSAGDYQLLDTSVAKGAGRYGDDIGAYPNGGGSIRPQPPTNVIAQ</sequence>